<dbReference type="OrthoDB" id="9811975at2"/>
<feature type="region of interest" description="Disordered" evidence="8">
    <location>
        <begin position="1"/>
        <end position="25"/>
    </location>
</feature>
<evidence type="ECO:0000256" key="1">
    <source>
        <dbReference type="ARBA" id="ARBA00004651"/>
    </source>
</evidence>
<dbReference type="PANTHER" id="PTHR30472">
    <property type="entry name" value="FERRIC ENTEROBACTIN TRANSPORT SYSTEM PERMEASE PROTEIN"/>
    <property type="match status" value="1"/>
</dbReference>
<feature type="transmembrane region" description="Helical" evidence="9">
    <location>
        <begin position="149"/>
        <end position="168"/>
    </location>
</feature>
<proteinExistence type="inferred from homology"/>
<dbReference type="HOGENOM" id="CLU_013016_0_0_5"/>
<feature type="transmembrane region" description="Helical" evidence="9">
    <location>
        <begin position="116"/>
        <end position="137"/>
    </location>
</feature>
<dbReference type="InterPro" id="IPR000522">
    <property type="entry name" value="ABC_transptr_permease_BtuC"/>
</dbReference>
<keyword evidence="5 9" id="KW-0812">Transmembrane</keyword>
<feature type="compositionally biased region" description="Low complexity" evidence="8">
    <location>
        <begin position="1"/>
        <end position="20"/>
    </location>
</feature>
<keyword evidence="6 9" id="KW-1133">Transmembrane helix</keyword>
<dbReference type="GO" id="GO:0022857">
    <property type="term" value="F:transmembrane transporter activity"/>
    <property type="evidence" value="ECO:0007669"/>
    <property type="project" value="InterPro"/>
</dbReference>
<keyword evidence="11" id="KW-1185">Reference proteome</keyword>
<name>G7ZHU5_AZOL4</name>
<feature type="transmembrane region" description="Helical" evidence="9">
    <location>
        <begin position="275"/>
        <end position="299"/>
    </location>
</feature>
<dbReference type="GO" id="GO:0005886">
    <property type="term" value="C:plasma membrane"/>
    <property type="evidence" value="ECO:0007669"/>
    <property type="project" value="UniProtKB-SubCell"/>
</dbReference>
<feature type="transmembrane region" description="Helical" evidence="9">
    <location>
        <begin position="36"/>
        <end position="54"/>
    </location>
</feature>
<dbReference type="GO" id="GO:0033214">
    <property type="term" value="P:siderophore-iron import into cell"/>
    <property type="evidence" value="ECO:0007669"/>
    <property type="project" value="TreeGrafter"/>
</dbReference>
<dbReference type="KEGG" id="ali:AZOLI_p50133"/>
<evidence type="ECO:0000256" key="5">
    <source>
        <dbReference type="ARBA" id="ARBA00022692"/>
    </source>
</evidence>
<feature type="transmembrane region" description="Helical" evidence="9">
    <location>
        <begin position="222"/>
        <end position="243"/>
    </location>
</feature>
<dbReference type="InterPro" id="IPR037294">
    <property type="entry name" value="ABC_BtuC-like"/>
</dbReference>
<keyword evidence="4" id="KW-1003">Cell membrane</keyword>
<reference evidence="11" key="1">
    <citation type="journal article" date="2011" name="PLoS Genet.">
        <title>Azospirillum genomes reveal transition of bacteria from aquatic to terrestrial environments.</title>
        <authorList>
            <person name="Wisniewski-Dye F."/>
            <person name="Borziak K."/>
            <person name="Khalsa-Moyers G."/>
            <person name="Alexandre G."/>
            <person name="Sukharnikov L.O."/>
            <person name="Wuichet K."/>
            <person name="Hurst G.B."/>
            <person name="McDonald W.H."/>
            <person name="Robertson J.S."/>
            <person name="Barbe V."/>
            <person name="Calteau A."/>
            <person name="Rouy Z."/>
            <person name="Mangenot S."/>
            <person name="Prigent-Combaret C."/>
            <person name="Normand P."/>
            <person name="Boyer M."/>
            <person name="Siguier P."/>
            <person name="Dessaux Y."/>
            <person name="Elmerich C."/>
            <person name="Condemine G."/>
            <person name="Krishnen G."/>
            <person name="Kennedy I."/>
            <person name="Paterson A.H."/>
            <person name="Gonzalez V."/>
            <person name="Mavingui P."/>
            <person name="Zhulin I.B."/>
        </authorList>
    </citation>
    <scope>NUCLEOTIDE SEQUENCE [LARGE SCALE GENOMIC DNA]</scope>
    <source>
        <strain evidence="11">4B</strain>
    </source>
</reference>
<evidence type="ECO:0000256" key="4">
    <source>
        <dbReference type="ARBA" id="ARBA00022475"/>
    </source>
</evidence>
<dbReference type="PANTHER" id="PTHR30472:SF25">
    <property type="entry name" value="ABC TRANSPORTER PERMEASE PROTEIN MJ0876-RELATED"/>
    <property type="match status" value="1"/>
</dbReference>
<dbReference type="AlphaFoldDB" id="G7ZHU5"/>
<dbReference type="FunFam" id="1.10.3470.10:FF:000001">
    <property type="entry name" value="Vitamin B12 ABC transporter permease BtuC"/>
    <property type="match status" value="1"/>
</dbReference>
<dbReference type="EMBL" id="FQ311873">
    <property type="protein sequence ID" value="CBS91135.1"/>
    <property type="molecule type" value="Genomic_DNA"/>
</dbReference>
<accession>G7ZHU5</accession>
<comment type="similarity">
    <text evidence="2">Belongs to the binding-protein-dependent transport system permease family. FecCD subfamily.</text>
</comment>
<evidence type="ECO:0000256" key="2">
    <source>
        <dbReference type="ARBA" id="ARBA00007935"/>
    </source>
</evidence>
<dbReference type="RefSeq" id="WP_014249961.1">
    <property type="nucleotide sequence ID" value="NC_016624.1"/>
</dbReference>
<organism evidence="10 11">
    <name type="scientific">Azospirillum lipoferum (strain 4B)</name>
    <dbReference type="NCBI Taxonomy" id="862719"/>
    <lineage>
        <taxon>Bacteria</taxon>
        <taxon>Pseudomonadati</taxon>
        <taxon>Pseudomonadota</taxon>
        <taxon>Alphaproteobacteria</taxon>
        <taxon>Rhodospirillales</taxon>
        <taxon>Azospirillaceae</taxon>
        <taxon>Azospirillum</taxon>
    </lineage>
</organism>
<evidence type="ECO:0000256" key="7">
    <source>
        <dbReference type="ARBA" id="ARBA00023136"/>
    </source>
</evidence>
<keyword evidence="10" id="KW-0614">Plasmid</keyword>
<keyword evidence="7 9" id="KW-0472">Membrane</keyword>
<evidence type="ECO:0000313" key="10">
    <source>
        <dbReference type="EMBL" id="CBS91135.1"/>
    </source>
</evidence>
<dbReference type="Proteomes" id="UP000005667">
    <property type="component" value="Plasmid AZO_p5"/>
</dbReference>
<feature type="transmembrane region" description="Helical" evidence="9">
    <location>
        <begin position="311"/>
        <end position="330"/>
    </location>
</feature>
<evidence type="ECO:0000256" key="9">
    <source>
        <dbReference type="SAM" id="Phobius"/>
    </source>
</evidence>
<sequence length="363" mass="37842">MTPRIGSSAAPAVATPAAGSTERERSYRRMLHRRRMLVAALAGILLVGFVLDVANGPAGLGLERTIRALFGLEGATRTESLILWSVRLPQALTALLVGAALALAGAEMQTILDNPLASPFTLGVSSAASFGAALAMILGTSLPGLPPGWLVPANAFVFAFGSVFLLQALASRRGTGPDRLVLLGIAMVFTFNALVALVQFVASEAALQQFVFWTMGSLTRTGWAEIAVLAAALAVAFPSAFAARWRLTALRFGEDRARSFGVPVARLRFTALLRVSLLAGLAVAFVGTVGFIGLVGPHIARLLVGEDHRFFLPASLLIGAAIMSFASLAGKLLLPGVMLPIGVVTSLVGIPIFVALILRGRPA</sequence>
<feature type="transmembrane region" description="Helical" evidence="9">
    <location>
        <begin position="180"/>
        <end position="202"/>
    </location>
</feature>
<evidence type="ECO:0000256" key="3">
    <source>
        <dbReference type="ARBA" id="ARBA00022448"/>
    </source>
</evidence>
<dbReference type="SUPFAM" id="SSF81345">
    <property type="entry name" value="ABC transporter involved in vitamin B12 uptake, BtuC"/>
    <property type="match status" value="1"/>
</dbReference>
<keyword evidence="3" id="KW-0813">Transport</keyword>
<protein>
    <submittedName>
        <fullName evidence="10">Siderophore ABC transporter, permease component</fullName>
    </submittedName>
</protein>
<feature type="transmembrane region" description="Helical" evidence="9">
    <location>
        <begin position="81"/>
        <end position="104"/>
    </location>
</feature>
<dbReference type="Gene3D" id="1.10.3470.10">
    <property type="entry name" value="ABC transporter involved in vitamin B12 uptake, BtuC"/>
    <property type="match status" value="1"/>
</dbReference>
<dbReference type="CDD" id="cd06550">
    <property type="entry name" value="TM_ABC_iron-siderophores_like"/>
    <property type="match status" value="1"/>
</dbReference>
<evidence type="ECO:0000256" key="8">
    <source>
        <dbReference type="SAM" id="MobiDB-lite"/>
    </source>
</evidence>
<dbReference type="Pfam" id="PF01032">
    <property type="entry name" value="FecCD"/>
    <property type="match status" value="1"/>
</dbReference>
<geneLocation type="plasmid" evidence="10 11">
    <name>AZO_p5</name>
</geneLocation>
<evidence type="ECO:0000313" key="11">
    <source>
        <dbReference type="Proteomes" id="UP000005667"/>
    </source>
</evidence>
<gene>
    <name evidence="10" type="ordered locus">AZOLI_p50133</name>
</gene>
<feature type="transmembrane region" description="Helical" evidence="9">
    <location>
        <begin position="337"/>
        <end position="358"/>
    </location>
</feature>
<comment type="subcellular location">
    <subcellularLocation>
        <location evidence="1">Cell membrane</location>
        <topology evidence="1">Multi-pass membrane protein</topology>
    </subcellularLocation>
</comment>
<evidence type="ECO:0000256" key="6">
    <source>
        <dbReference type="ARBA" id="ARBA00022989"/>
    </source>
</evidence>